<reference evidence="4" key="2">
    <citation type="submission" date="2025-08" db="UniProtKB">
        <authorList>
            <consortium name="RefSeq"/>
        </authorList>
    </citation>
    <scope>IDENTIFICATION</scope>
    <source>
        <tissue evidence="4">Blood</tissue>
    </source>
</reference>
<feature type="compositionally biased region" description="Polar residues" evidence="1">
    <location>
        <begin position="3254"/>
        <end position="3267"/>
    </location>
</feature>
<feature type="compositionally biased region" description="Basic and acidic residues" evidence="1">
    <location>
        <begin position="5759"/>
        <end position="5800"/>
    </location>
</feature>
<evidence type="ECO:0000256" key="1">
    <source>
        <dbReference type="SAM" id="MobiDB-lite"/>
    </source>
</evidence>
<feature type="region of interest" description="Disordered" evidence="1">
    <location>
        <begin position="1558"/>
        <end position="1581"/>
    </location>
</feature>
<gene>
    <name evidence="4" type="primary">FSIP2</name>
</gene>
<feature type="region of interest" description="Disordered" evidence="1">
    <location>
        <begin position="2671"/>
        <end position="2718"/>
    </location>
</feature>
<dbReference type="Pfam" id="PF15783">
    <property type="entry name" value="FSIP2"/>
    <property type="match status" value="3"/>
</dbReference>
<feature type="region of interest" description="Disordered" evidence="1">
    <location>
        <begin position="6718"/>
        <end position="6738"/>
    </location>
</feature>
<feature type="domain" description="Fibrous sheath-interacting protein 2 C-terminal" evidence="2">
    <location>
        <begin position="5937"/>
        <end position="6809"/>
    </location>
</feature>
<feature type="compositionally biased region" description="Polar residues" evidence="1">
    <location>
        <begin position="3224"/>
        <end position="3233"/>
    </location>
</feature>
<evidence type="ECO:0000259" key="2">
    <source>
        <dbReference type="Pfam" id="PF15783"/>
    </source>
</evidence>
<dbReference type="RefSeq" id="XP_070657367.1">
    <property type="nucleotide sequence ID" value="XM_070801266.1"/>
</dbReference>
<name>A0ABM4TBD6_BOSIN</name>
<feature type="compositionally biased region" description="Basic and acidic residues" evidence="1">
    <location>
        <begin position="397"/>
        <end position="417"/>
    </location>
</feature>
<feature type="region of interest" description="Disordered" evidence="1">
    <location>
        <begin position="3223"/>
        <end position="3278"/>
    </location>
</feature>
<feature type="compositionally biased region" description="Basic and acidic residues" evidence="1">
    <location>
        <begin position="655"/>
        <end position="664"/>
    </location>
</feature>
<organism evidence="3 4">
    <name type="scientific">Bos indicus</name>
    <name type="common">Zebu</name>
    <dbReference type="NCBI Taxonomy" id="9915"/>
    <lineage>
        <taxon>Eukaryota</taxon>
        <taxon>Metazoa</taxon>
        <taxon>Chordata</taxon>
        <taxon>Craniata</taxon>
        <taxon>Vertebrata</taxon>
        <taxon>Euteleostomi</taxon>
        <taxon>Mammalia</taxon>
        <taxon>Eutheria</taxon>
        <taxon>Laurasiatheria</taxon>
        <taxon>Artiodactyla</taxon>
        <taxon>Ruminantia</taxon>
        <taxon>Pecora</taxon>
        <taxon>Bovidae</taxon>
        <taxon>Bovinae</taxon>
        <taxon>Bos</taxon>
    </lineage>
</organism>
<keyword evidence="3" id="KW-1185">Reference proteome</keyword>
<feature type="region of interest" description="Disordered" evidence="1">
    <location>
        <begin position="6792"/>
        <end position="6814"/>
    </location>
</feature>
<feature type="compositionally biased region" description="Basic and acidic residues" evidence="1">
    <location>
        <begin position="5665"/>
        <end position="5679"/>
    </location>
</feature>
<dbReference type="PANTHER" id="PTHR21856">
    <property type="entry name" value="FIBROUS SHEATH-INTERACTING PROTEIN 2"/>
    <property type="match status" value="1"/>
</dbReference>
<feature type="region of interest" description="Disordered" evidence="1">
    <location>
        <begin position="5757"/>
        <end position="5809"/>
    </location>
</feature>
<evidence type="ECO:0000313" key="3">
    <source>
        <dbReference type="Proteomes" id="UP001652663"/>
    </source>
</evidence>
<reference evidence="3" key="1">
    <citation type="submission" date="2025-05" db="UniProtKB">
        <authorList>
            <consortium name="RefSeq"/>
        </authorList>
    </citation>
    <scope>NUCLEOTIDE SEQUENCE [LARGE SCALE GENOMIC DNA]</scope>
</reference>
<dbReference type="PANTHER" id="PTHR21856:SF7">
    <property type="entry name" value="FIBROUS SHEATH-INTERACTING PROTEIN 2"/>
    <property type="match status" value="1"/>
</dbReference>
<accession>A0ABM4TBD6</accession>
<feature type="region of interest" description="Disordered" evidence="1">
    <location>
        <begin position="391"/>
        <end position="440"/>
    </location>
</feature>
<feature type="domain" description="Fibrous sheath-interacting protein 2 C-terminal" evidence="2">
    <location>
        <begin position="4059"/>
        <end position="4610"/>
    </location>
</feature>
<protein>
    <submittedName>
        <fullName evidence="4">Fibrous sheath-interacting protein 2</fullName>
    </submittedName>
</protein>
<dbReference type="InterPro" id="IPR038891">
    <property type="entry name" value="FSIP2"/>
</dbReference>
<feature type="domain" description="Fibrous sheath-interacting protein 2 C-terminal" evidence="2">
    <location>
        <begin position="4739"/>
        <end position="5260"/>
    </location>
</feature>
<feature type="compositionally biased region" description="Basic and acidic residues" evidence="1">
    <location>
        <begin position="3235"/>
        <end position="3253"/>
    </location>
</feature>
<feature type="compositionally biased region" description="Basic and acidic residues" evidence="1">
    <location>
        <begin position="6804"/>
        <end position="6814"/>
    </location>
</feature>
<feature type="region of interest" description="Disordered" evidence="1">
    <location>
        <begin position="1378"/>
        <end position="1404"/>
    </location>
</feature>
<feature type="compositionally biased region" description="Polar residues" evidence="1">
    <location>
        <begin position="1378"/>
        <end position="1393"/>
    </location>
</feature>
<dbReference type="Proteomes" id="UP001652663">
    <property type="component" value="Chromosome 2"/>
</dbReference>
<feature type="region of interest" description="Disordered" evidence="1">
    <location>
        <begin position="5649"/>
        <end position="5679"/>
    </location>
</feature>
<feature type="compositionally biased region" description="Polar residues" evidence="1">
    <location>
        <begin position="420"/>
        <end position="440"/>
    </location>
</feature>
<evidence type="ECO:0000313" key="4">
    <source>
        <dbReference type="RefSeq" id="XP_070657367.1"/>
    </source>
</evidence>
<feature type="compositionally biased region" description="Basic and acidic residues" evidence="1">
    <location>
        <begin position="6718"/>
        <end position="6730"/>
    </location>
</feature>
<dbReference type="InterPro" id="IPR031554">
    <property type="entry name" value="FSIP2_C"/>
</dbReference>
<sequence length="6943" mass="782310">MELYISACSKAADVAATKTATSGLTTESQQCGDGEHKTQFSGVGAAQLLDLPLGVKLPVIPGSNSLYYTTKLNEKLFRPSYGFNLTDPYCRLLENQYKSLHDPHLRAYHQRKDILRRLKKGGYITSNNKVVCTLRELNKYRQYLTSLKLDFERNYIREQKMLAKQVNKLQEDNQIPGRSDVTQFQNWLLQEGTPSIKDQERLIRHRYLDMIRRELEHLEHTAEEQRLLRMDREERRQREHARRKLSLRRKIEEEWKTKEMLLLTRIGEDVKREARIEEQRRKSREESDKKKQALLEKKMAYHLQKMQESGIKKEDMRKNTNDYGEQDGLHYESIYPKKKKKKNDDIKVVYAVADQKPNRGADGPYVNTLQRSLSSSKNVAKKPVPAVVCRLDAQDDTEQKKDGETSEKPSVFDDRGEPCVSTQDSVISPQNSATRNFPRSSMTYLNHSKVEKEINVDWNGRSKRPSLLYKPGLQASGTTQGIFPSCVFSNTQQHLLQNCLQEKVTSEELNSIIQNVMTWVVATVTSILYPAITKYEERLKNNTYPVSDDSVLSSDSSSFCSTCSEEFTYGSYTSATTKSFKREPCAFAVDISVRRPTTPLKPSAHVEKAVVGKTCHITGQSVTNELKHNETNMVYTYPDLRSCKSDSHLLASLETDTKKSKDATTETDGLENPPFSDQKAKAVNEMKNLKNVFVNFKCHLKGETELILESIFQEIMSDLTHAIPSISSVTAEVFVDQSEPVRGDLVSNTDICSVASEIVENMLEKLQSAVEKKCVQIYSQEDLPVNIQPSLTPSGESLTLSYGKPLIASVPSTAEPMCDVAEDMVHAILEKLMTLTANKQSKLPHLEEATKLSHQQHMTDPTYMCHIKANKNKCNPELDAANVIVKEKIQNLMSNILSQSSLVGYIEEAISTILGYVQTELNNERLIASEETVVLLKLLDDIFTQLHQEPVKAGNQKCRHSRLRSPSNTDVKYRLTGTRFSNGPRSGRPFPPINVPGMVLYSEDDNEEVDRIVENVLDSSFKDEKAKPQEQIPEHWFTKGSTCLEFQRHSKLPTKPASPRSKATFHSCRLRTELPFFKDRKILKEKPCLNKDILFFSQDQKHQIQKASENTVKSILTEMLKDISSVPPGHLESRTDKASVHVSEKPQEPLHQEWMDQLFSVSEISTVAQEITDTILNILQKASCIPSTTKSSISSSVHPASLESPDTLHMVKAAPNKKPLKIWFDSEKKMKYLSSLDGDMAKPSLLKSKESEPKPADEITDKIINAVFKKLKLFICPKLQMGFKPSLADKSSLQSQLSTYTAKVVNIVLHAIQNELELSEKNLNLRERNYTKSLTGKGCFTDTKKLESLVSDLNDDIMESPLLTCICEILSSGHPDQSNISLSSDNSKPTASHGSDKVDKGNILPSRQDKKSFYKILATPCALHSVINGKDLKENSRLQVLDNIGETLYEMLCKLIGAHPHCQPSCSKVSREKTNKNQQRATELQSNIQLISTTILEYIIAKLCSVDTDTSSVSSGCKATSESLDIDNLSLTSIIEEMAKCTDIISSIVSRMVQEGDKEITKSTEKPIAPKSSKTGSAKEMHSNKLKAVASDILNMVFAKLEGFANGNLETLDSTNDENKKSSKMNVECESFSVFTDTHEELLQSALYTNAKKVSSAILKAIQTELNMNSLDLRTSVETPPPEKQMLENIVSLILDAVSSDMLNETESEERDSETYGYKPIYGNFLPGGAESDSFLEDATNAEKEFIGEEIPLREETQSNSLQQWVLERTLNKLEVKLKEPQKSPIVPIIRNILNEIFQNALVSQLNMLFLSHSLLSDIPPNVDKPIAQTSVPFIDKMMVSEADVTIVADDVVTTVFDKLYTAAKTETIASENSYKTITFSANVSFHEHTYGRGKPSITALNKNPYTLQSRFNIGRQAKGNIVEDIVQAILTSLETFVTSKVESLFCPQINFTVPMALPVQQGKSTISKALSAKDLYSEGQLSSCSVDNVMSQNTNSFCQVSLNKLNIYATEVARKILKGIKNELDKEKETPFLTNNIVVSESITRQIVNTVLDIVSSKGKCDKNSFDKEISSDQQEGIIEKLFKKIEYRKVLQFQIQDTIESVLCDIYEKTLNQNNLSFATPTLKCTIAGKHSRANSDTEGVNKILPKFSVPKSDVILISNDIVDVVLHNLSSAVMLSINAKDPTSTRLPLTFCDTFSKLQCQQSLLTVSESERKTEHFPSSKILKPAYVNDSQITIVEKEDPKKSVPDPCEESANFITQNIFNWLESFATERIDSFIMLAFQPKEKSFVRPELENCKQDGIIFHEPSQVESNVNILKISNETILSQELTDSTFASYREKLGSTIHLSQAHLKEYSDIIASAILNFIKNDLDLEIQKMHPYPNNVSFQEITIVSEIVNGILKSLHNKRAEKDISFSSKDNPNLFSQLTASNEISLGQKAQEKKTKLSLFSKYPLEQNQMALERESQRIILEELFMRNEKSKQKERTTLFSAVEEVLSKVYQKIIEIIGHLPSFNEKSHFNSKTSDITQNNFCQSHINSTASDIIENVLGNMYSVIMTSLYENNEGEPADKNILPKKSPCIKETKAGIGSSVTRFVLPQVYHYADSQNISLLENTFLRYSPSQVGKDLIQVVLSKITNFASFYLEETVSHENCSDELQPLRLHSSKVSPKLSVKTSLKARSKVTPLPKLRTKPHIGPSRAKAKSRTKSSPGEKTPKDVWSKTDIGLPHILSTGDAKNLLEMKLPTSQLKMYAKDIISNILKTTVKELEKVTRARAMVSNRALPSDQIMAANTIVTTVLQGLYAINNHSSANPVKFSHLDETKRSRGNEGAESLARPQACFYLENVSSQLEQIFPKEGIFKKMFDKWQAESNDMENEKCKLLTIAENDLTEISIKAKELEYSLSLLNLPHLEDCENRFYSCFKGASTRAENNKAQINMFGREIVEMLLEKLQLCFLSQMTTPYGKETPANRKEHITTKSKYGFPAKDILSNVPIYNTKTKDQSALDSSNQIVREIVERVLNILESFVDLQFKHISKYEFSEIVKMPIENLFPVQQRLLSKKMLPKLQPLKKFSDESKSSTIVSKENVQNTLLQVHSFHSELLTYAVNIVHNMLGVIKNKLDKEISQVEPSSVSTLKENTAASEIIGTLMDQCAHFSESLIKNLPKENFFQGVENTYIVNQVELATDTKMPMSKLKEVSFGNNLPQSSVPDLGFYSEENMKKRYKSSSNLPSYSRASVEDTVRNSEPMRRPDSENRPSSSRNKVQGTNPKESDLGYFDQAMKGNSSLPEGSVLQKLLKKANESTETALKQVMSFIEMRKGENPRVFHYEISKPVIEPNQIQTSVSPLKICLAAENIVSTVLSSYGFPNQPHINESTETMKPFFISKQDPLSETSGGQKNEEKSLLRMWDKRISYILEEENKKAEVKREDFSLLQKWENKSYLKIKTLKEVEVIAFADHELGPNEIQLVSRHVTTSVVTYFKNFETRVSSEKVSIVSTLSRKKYESKSPLRSIYSDSSLHQFCEHLTESVICHLMSSISGSTTDIREKEKTSERQNAAFNTIISIDSQVFESRSISVGELALSISEIITEILLNSNIIETDIAQQMFSLTRKYTYCPGVSAADFDDLFQDLLIGVIHVLSKEIGLNHHLENSGRNRPFPMLRSNSMPICNRRNTMQRQKGSRDWGLATHQIDHIIQKNKLNYLAHKLDSLAGSLKTHESKEIVNRVFSIVLDLFLPDEQPDEAMGSEIKARTFFSSSYEGQYNNILGNNLGLSPKSVFLLNVVCEKLIRTLLEKCTNSVFLDNFPLSEEVSAEECQLLKILQSVDEEFDYCNGTMDWEQFQGDYTSDILENLAEMDPDLLSSDSMLTIISHSLVKSLMDKLHHSIQLPQSPPFANKHLKYGTREIQPSFIKAKRPELTEFEQGRGSLGCMSYYGHALTGPLNNPSVVSSKIQAPFGKKYSVNFANVPPLKRQGTKDMNTIAIHNKLYPGDMNTGVYSATFLEDIISELFFNLSISLLGKNENIMDAQLNEMNTLFVNSIVNEFNKARVTVLRNSEERLCFPPIHKETVSRIVDSVYYGVLQQYKSKVTCGGNLACDSTSIAEQITNSILLEILDYQLPSCFREKLLHNSYYPLNAEIILQKLQNNLREFTSKPRSLTDYSTMLSQSFLEDIIRRLLSQLIPPPSKTSSLENKYFVSSDFNEMSTCIINKVISAISKHKIWFTIYDNQYLCTGKNLQKMVDSVYRNIMQTYDSLISIQKSILSRSPILVDRIASFIIQEIVENHLQPFLCGESLPRPKTPSDAISNMVKQVLNEVIESHRPQTPAGAGIYTETFVREIVARLLSKIFSPKHNTEIELENMTQKIVNSVNNHFDKAKVHLLYNDKEQSYPSVDTDIVDELVTSVYRNVLKQYGLDPEFDKESEDSSIFVEKITNLVVAAISDYLFHPLFSGNLSSSYSLSTTDNIVQDILSNISGSTTPSQSLSPYNTLLPYTFLEDMIRVLLSRIFPSAHSIVANREIPKDRSKANFNEIASDIISDIRRKISQHEIRFSKDEEGTKFLYSEDDIHHLVDSVFKNILNSESQELVEPSVTSSNDVLIDRIAGFIIKYVCQQHLQPFVDGKSLPSSSYTYLGDERRQWFYASVYSSAFLEDVISGVLSKIFHRGLGIVQTKSVRDSEDELFDKAEKLIRFITEEFSRAKVSILENAEKNLCLPPVERDVVKNIIDTVYSKVVQEYEMEIMPDKNFLNDTKTLAAKITEIILAETSDFQIHPNLTEKLPFGSQSKLSSDILIKKVHHDITKSRSQRQASTIYTTMLSHTHLEKIVSQLISQMSPLVSSTEHQDTSQSDLSNTVIKLINEIMSIISKHAVCIIKHGNEKHSMISEKDIQSMVDSIYAALSCSSIYQSLTKDKKDINNIPVSKIASFIIKEIFNHHLQSFLSGDKTLLSAEVDQTYKQKVLDPKEKQLSFIMNSAVFLEEVISELLCKLLYAFSHNVLAAENPDIVKAKVTGIVTTLVKSIVLEFTTSEIFLADSFDADMCFSEGYKEMVQRTVSRTYEKILDEYKSLIQIYRAMQSDTACFGRKIYNFLLEQIYDCQVKSLVSGELISSSSSSPQADKIIRNVLNVIMRDSHALPSCITVLPCSLLEDMIYKLLVHIFPLTDTESELKEEEVSDYEFVDAASKLTDEIIKEISEHEICLATAEENAESVQLEVIQDLINSICNNILKKSEFQAEVQKDANKNGGSFLSKIAGFIMKEIMDHHLQPFLHGEESSSHSLSNYDHVSVHTIPGKKKTQPSLYSATFLEDVIVDLVRKFYSLPSITEEIKKKEKPEPDVVSLAIKFANSLIGEFRKSEIKVLPNAEEMFSFPPIDKETVDKISDFVYDQFIETYGSNDIQKNGKNNIVTEMIATLAQKAISAFKIQPLFSGDWSSTFFSFLNPDNITQRVKHLPQQTSTQINRCLKENQLTLSEQSYKHASLTSDQKNVLDTLEVDRGAMSKRKSLETKETSMKTGDIQDPVVTSVTSIMKSNVVNLLSGPAAGVANKENKNKMGIPVQKYNVSKVTCPTTKTKDKQEPYLKGTLKNNETDKKRISASDKEGQGKEVHTQILVATDGEREIFQLDFKIGNEKKVDKTRESSLKTEDNPLQLSSLIAKVRNTENTIEKPSEAVTQKPNDEERKDSSAQIDIKEGEYSDYELVQNVTENIYDSIFGMYHSQESADYLRQQSLPSHTASPITQALPVTQEIGKDFAQSVLTKDLSLSANKNLRAKEKEEKENASKIEKEREKKRGGERENDSVKVKDIKKEPSKPDSPQYPPEPVVFPAKFLEDVITEMVNKLVFSSSPETQTYDRCQNVCDDENQDELYDTAMRLIDSLLKEFSDAQIKVFRPDKEYQVFPPADKVSSVPKEYPRHKESNIDEAPCNVKTITMDKSHTMTEKPSSNKILFLDKMSSIDKTLVNKVVHASVCNILKEYKSQDSICKNIKNNGGHLARRLASAMINEIFQHKLNLILCDEFPVSSCLPLETKDVVKKVQKVAQTASKECQTSSPYTIMLPHEFLENVISTLLSKIFSTVSNTIAETYESSWFTELDFLQMKLLSTVTTEISKDEDMIIQYVESLHPSDDETIQLVVQSLYNNLLSQFGSQESIQNCAASGCRILSETIVDLLRREVTGNQLQNYFSGELTPYQCAEVDNVVENILKDVVQMADIPQPHPSQACILPYNIIEEIAVKFLSKLLSAFPKVNKERPKSLETEMQKITSKILNSIQEIISKNKIKVVSPAKEIPTAPLADNEAIEKVVNSVYTSILKHSGSLNSIFKDLMGKSNILSDIIGFLMVKEISKSKFQPQVQEELSGPELALEAVKIMEKVVKMVDEFKSQEKSSSKKGSMLDATFLEEALALFLAKIVRLPSDSSKHAKNLSKPELNKIASQLTKSVTAEISKSNINLVAADSEEHFLNPESIEMVSQVIDSIYSNVLQQSGTQKDLYHDIKSTNGVFPKKVANLIINEVSNFPFDSASPKNSNACFFGDLDINRIVEKAQEHAVNMIPDLNKESTKDSIVEDSAIKIVPHVGNKPLKIDPNIISEHLAVISIKTQPLEKLQTECLKNTGHSIAELRRASIGGRSYPSDTCTIRELKRERRTSLSKTGRLDIKPFEAVCRNSFQNIRKPDITKVELLKDVQNKKELILRLVAHDIEQEISESTIEEELTSSDEDEVVLREIVQEHSGENIEDQVKHSTKPVESKVVSPKPTQSTSSLKKFFSLSKCCQPTSNANVENTGTVSNHVIEAKNGQIKRTVAELDMSPCSGTFTETDSTWEEKSQSKKEEKILTTEPTHYFIHRIMSSSSYNQEDLVSYASETEDYTAERTKILEASSQEQKPENSNSVKFITIFEGNKNILHSMNPSKEVISETSRSDVPKQGSKMLAKVSSALSKVFSRNINTNISKSSSPPHQNEH</sequence>
<proteinExistence type="predicted"/>
<dbReference type="GeneID" id="109574993"/>
<feature type="region of interest" description="Disordered" evidence="1">
    <location>
        <begin position="654"/>
        <end position="677"/>
    </location>
</feature>